<accession>A0A232F023</accession>
<evidence type="ECO:0000313" key="2">
    <source>
        <dbReference type="EMBL" id="OXU23929.1"/>
    </source>
</evidence>
<keyword evidence="3" id="KW-1185">Reference proteome</keyword>
<feature type="non-terminal residue" evidence="2">
    <location>
        <position position="1"/>
    </location>
</feature>
<dbReference type="EMBL" id="NNAY01001452">
    <property type="protein sequence ID" value="OXU23929.1"/>
    <property type="molecule type" value="Genomic_DNA"/>
</dbReference>
<proteinExistence type="predicted"/>
<dbReference type="Proteomes" id="UP000215335">
    <property type="component" value="Unassembled WGS sequence"/>
</dbReference>
<organism evidence="2 3">
    <name type="scientific">Trichomalopsis sarcophagae</name>
    <dbReference type="NCBI Taxonomy" id="543379"/>
    <lineage>
        <taxon>Eukaryota</taxon>
        <taxon>Metazoa</taxon>
        <taxon>Ecdysozoa</taxon>
        <taxon>Arthropoda</taxon>
        <taxon>Hexapoda</taxon>
        <taxon>Insecta</taxon>
        <taxon>Pterygota</taxon>
        <taxon>Neoptera</taxon>
        <taxon>Endopterygota</taxon>
        <taxon>Hymenoptera</taxon>
        <taxon>Apocrita</taxon>
        <taxon>Proctotrupomorpha</taxon>
        <taxon>Chalcidoidea</taxon>
        <taxon>Pteromalidae</taxon>
        <taxon>Pteromalinae</taxon>
        <taxon>Trichomalopsis</taxon>
    </lineage>
</organism>
<sequence>IVFWIVAPITRGLNNRLANPKHEADSDNISEKTLNSTGVRPLRPRIPCSYHCATTGLRDYLQRRVVDRHLGRAESVKRMSPPFCTTEV</sequence>
<dbReference type="AlphaFoldDB" id="A0A232F023"/>
<reference evidence="2 3" key="1">
    <citation type="journal article" date="2017" name="Curr. Biol.">
        <title>The Evolution of Venom by Co-option of Single-Copy Genes.</title>
        <authorList>
            <person name="Martinson E.O."/>
            <person name="Mrinalini"/>
            <person name="Kelkar Y.D."/>
            <person name="Chang C.H."/>
            <person name="Werren J.H."/>
        </authorList>
    </citation>
    <scope>NUCLEOTIDE SEQUENCE [LARGE SCALE GENOMIC DNA]</scope>
    <source>
        <strain evidence="2 3">Alberta</strain>
        <tissue evidence="2">Whole body</tissue>
    </source>
</reference>
<gene>
    <name evidence="2" type="ORF">TSAR_009695</name>
</gene>
<name>A0A232F023_9HYME</name>
<evidence type="ECO:0000256" key="1">
    <source>
        <dbReference type="SAM" id="MobiDB-lite"/>
    </source>
</evidence>
<comment type="caution">
    <text evidence="2">The sequence shown here is derived from an EMBL/GenBank/DDBJ whole genome shotgun (WGS) entry which is preliminary data.</text>
</comment>
<feature type="region of interest" description="Disordered" evidence="1">
    <location>
        <begin position="18"/>
        <end position="38"/>
    </location>
</feature>
<evidence type="ECO:0000313" key="3">
    <source>
        <dbReference type="Proteomes" id="UP000215335"/>
    </source>
</evidence>
<protein>
    <submittedName>
        <fullName evidence="2">Uncharacterized protein</fullName>
    </submittedName>
</protein>